<gene>
    <name evidence="2" type="ORF">BINO364_LOCUS4835</name>
</gene>
<evidence type="ECO:0000313" key="2">
    <source>
        <dbReference type="EMBL" id="CAH0718331.1"/>
    </source>
</evidence>
<evidence type="ECO:0000313" key="3">
    <source>
        <dbReference type="Proteomes" id="UP000838878"/>
    </source>
</evidence>
<dbReference type="AlphaFoldDB" id="A0A8J9Y882"/>
<name>A0A8J9Y882_9NEOP</name>
<accession>A0A8J9Y882</accession>
<protein>
    <submittedName>
        <fullName evidence="2">Uncharacterized protein</fullName>
    </submittedName>
</protein>
<dbReference type="Proteomes" id="UP000838878">
    <property type="component" value="Chromosome 13"/>
</dbReference>
<keyword evidence="3" id="KW-1185">Reference proteome</keyword>
<sequence length="68" mass="7597">MLQDPSGVRVMTPLARGGGDLAITPHDPLFLWNIFLFVFLNDRSEDQRRPTDATRAPPRYEGSTPSTP</sequence>
<reference evidence="2" key="1">
    <citation type="submission" date="2021-12" db="EMBL/GenBank/DDBJ databases">
        <authorList>
            <person name="Martin H S."/>
        </authorList>
    </citation>
    <scope>NUCLEOTIDE SEQUENCE</scope>
</reference>
<evidence type="ECO:0000256" key="1">
    <source>
        <dbReference type="SAM" id="MobiDB-lite"/>
    </source>
</evidence>
<feature type="non-terminal residue" evidence="2">
    <location>
        <position position="68"/>
    </location>
</feature>
<feature type="region of interest" description="Disordered" evidence="1">
    <location>
        <begin position="46"/>
        <end position="68"/>
    </location>
</feature>
<organism evidence="2 3">
    <name type="scientific">Brenthis ino</name>
    <name type="common">lesser marbled fritillary</name>
    <dbReference type="NCBI Taxonomy" id="405034"/>
    <lineage>
        <taxon>Eukaryota</taxon>
        <taxon>Metazoa</taxon>
        <taxon>Ecdysozoa</taxon>
        <taxon>Arthropoda</taxon>
        <taxon>Hexapoda</taxon>
        <taxon>Insecta</taxon>
        <taxon>Pterygota</taxon>
        <taxon>Neoptera</taxon>
        <taxon>Endopterygota</taxon>
        <taxon>Lepidoptera</taxon>
        <taxon>Glossata</taxon>
        <taxon>Ditrysia</taxon>
        <taxon>Papilionoidea</taxon>
        <taxon>Nymphalidae</taxon>
        <taxon>Heliconiinae</taxon>
        <taxon>Argynnini</taxon>
        <taxon>Brenthis</taxon>
    </lineage>
</organism>
<dbReference type="EMBL" id="OV170233">
    <property type="protein sequence ID" value="CAH0718331.1"/>
    <property type="molecule type" value="Genomic_DNA"/>
</dbReference>
<proteinExistence type="predicted"/>